<proteinExistence type="predicted"/>
<protein>
    <submittedName>
        <fullName evidence="1">Uncharacterized protein</fullName>
    </submittedName>
</protein>
<evidence type="ECO:0000313" key="2">
    <source>
        <dbReference type="Proteomes" id="UP000033886"/>
    </source>
</evidence>
<gene>
    <name evidence="1" type="ORF">US29_C0018G0005</name>
</gene>
<dbReference type="EMBL" id="LBSK01000018">
    <property type="protein sequence ID" value="KKQ16817.1"/>
    <property type="molecule type" value="Genomic_DNA"/>
</dbReference>
<organism evidence="1 2">
    <name type="scientific">candidate division WS6 bacterium GW2011_GWF1_36_8</name>
    <dbReference type="NCBI Taxonomy" id="1619098"/>
    <lineage>
        <taxon>Bacteria</taxon>
        <taxon>Candidatus Dojkabacteria</taxon>
    </lineage>
</organism>
<accession>A0A0G0FG82</accession>
<comment type="caution">
    <text evidence="1">The sequence shown here is derived from an EMBL/GenBank/DDBJ whole genome shotgun (WGS) entry which is preliminary data.</text>
</comment>
<dbReference type="AlphaFoldDB" id="A0A0G0FG82"/>
<sequence>MDDNLHEPINTDIQSDTPQTLEFTGSIQQEPFDNYANQLYQDAKDAGISPIQQVFLNIHVNAIYGSSMQDSSGSLTGIFKAIVGLTGMKDLTLANGSKIVMGNVSDTGQTVGDGSAKQYRLPHIIKS</sequence>
<name>A0A0G0FG82_9BACT</name>
<reference evidence="1 2" key="1">
    <citation type="journal article" date="2015" name="Nature">
        <title>rRNA introns, odd ribosomes, and small enigmatic genomes across a large radiation of phyla.</title>
        <authorList>
            <person name="Brown C.T."/>
            <person name="Hug L.A."/>
            <person name="Thomas B.C."/>
            <person name="Sharon I."/>
            <person name="Castelle C.J."/>
            <person name="Singh A."/>
            <person name="Wilkins M.J."/>
            <person name="Williams K.H."/>
            <person name="Banfield J.F."/>
        </authorList>
    </citation>
    <scope>NUCLEOTIDE SEQUENCE [LARGE SCALE GENOMIC DNA]</scope>
</reference>
<dbReference type="Proteomes" id="UP000033886">
    <property type="component" value="Unassembled WGS sequence"/>
</dbReference>
<evidence type="ECO:0000313" key="1">
    <source>
        <dbReference type="EMBL" id="KKQ16817.1"/>
    </source>
</evidence>